<name>F2N9R4_CORGP</name>
<dbReference type="SUPFAM" id="SSF53335">
    <property type="entry name" value="S-adenosyl-L-methionine-dependent methyltransferases"/>
    <property type="match status" value="1"/>
</dbReference>
<dbReference type="InterPro" id="IPR002052">
    <property type="entry name" value="DNA_methylase_N6_adenine_CS"/>
</dbReference>
<dbReference type="CDD" id="cd02440">
    <property type="entry name" value="AdoMet_MTases"/>
    <property type="match status" value="1"/>
</dbReference>
<dbReference type="OrthoDB" id="9803017at2"/>
<dbReference type="GO" id="GO:0008168">
    <property type="term" value="F:methyltransferase activity"/>
    <property type="evidence" value="ECO:0007669"/>
    <property type="project" value="UniProtKB-KW"/>
</dbReference>
<dbReference type="STRING" id="700015.Corgl_1059"/>
<evidence type="ECO:0000256" key="1">
    <source>
        <dbReference type="ARBA" id="ARBA00022603"/>
    </source>
</evidence>
<keyword evidence="2" id="KW-0808">Transferase</keyword>
<organism evidence="3 4">
    <name type="scientific">Coriobacterium glomerans (strain ATCC 49209 / DSM 20642 / JCM 10262 / PW2)</name>
    <dbReference type="NCBI Taxonomy" id="700015"/>
    <lineage>
        <taxon>Bacteria</taxon>
        <taxon>Bacillati</taxon>
        <taxon>Actinomycetota</taxon>
        <taxon>Coriobacteriia</taxon>
        <taxon>Coriobacteriales</taxon>
        <taxon>Coriobacteriaceae</taxon>
        <taxon>Coriobacterium</taxon>
    </lineage>
</organism>
<dbReference type="eggNOG" id="COG0742">
    <property type="taxonomic scope" value="Bacteria"/>
</dbReference>
<dbReference type="PANTHER" id="PTHR43542:SF1">
    <property type="entry name" value="METHYLTRANSFERASE"/>
    <property type="match status" value="1"/>
</dbReference>
<reference evidence="4" key="1">
    <citation type="journal article" date="2013" name="Stand. Genomic Sci.">
        <title>Complete genome sequence of Coriobacterium glomerans type strain (PW2(T)) from the midgut of Pyrrhocoris apterus L. (red soldier bug).</title>
        <authorList>
            <person name="Stackebrandt E."/>
            <person name="Zeytun A."/>
            <person name="Lapidus A."/>
            <person name="Nolan M."/>
            <person name="Lucas S."/>
            <person name="Hammon N."/>
            <person name="Deshpande S."/>
            <person name="Cheng J.F."/>
            <person name="Tapia R."/>
            <person name="Goodwin L.A."/>
            <person name="Pitluck S."/>
            <person name="Liolios K."/>
            <person name="Pagani I."/>
            <person name="Ivanova N."/>
            <person name="Mavromatis K."/>
            <person name="Mikhailova N."/>
            <person name="Huntemann M."/>
            <person name="Pati A."/>
            <person name="Chen A."/>
            <person name="Palaniappan K."/>
            <person name="Chang Y.J."/>
            <person name="Land M."/>
            <person name="Hauser L."/>
            <person name="Rohde M."/>
            <person name="Pukall R."/>
            <person name="Goker M."/>
            <person name="Detter J.C."/>
            <person name="Woyke T."/>
            <person name="Bristow J."/>
            <person name="Eisen J.A."/>
            <person name="Markowitz V."/>
            <person name="Hugenholtz P."/>
            <person name="Kyrpides N.C."/>
            <person name="Klenk H.P."/>
        </authorList>
    </citation>
    <scope>NUCLEOTIDE SEQUENCE</scope>
    <source>
        <strain evidence="4">ATCC 49209 / DSM 20642 / JCM 10262 / PW2</strain>
    </source>
</reference>
<sequence>MRVVGGRWRGRRLIEPVGRDVTRPTQDRVREACASMIEAALEGGIAGARVLDAFGGTGALGIEMLSRGASHATFVDSDRQAASLIRKNLASLGADPAVWSVLSADAPALAARGEVPGSPFDLVLADPPYLRGPDLTWDLLRALVNRSSLKPGAVVSFEHAFAPAAPPPPDFVTLREKRYGAVAVDLLRWTAGDAGLDDEVSYG</sequence>
<accession>F2N9R4</accession>
<dbReference type="KEGG" id="cgo:Corgl_1059"/>
<dbReference type="RefSeq" id="WP_013708910.1">
    <property type="nucleotide sequence ID" value="NC_015389.1"/>
</dbReference>
<dbReference type="GO" id="GO:0031167">
    <property type="term" value="P:rRNA methylation"/>
    <property type="evidence" value="ECO:0007669"/>
    <property type="project" value="InterPro"/>
</dbReference>
<dbReference type="GO" id="GO:0003676">
    <property type="term" value="F:nucleic acid binding"/>
    <property type="evidence" value="ECO:0007669"/>
    <property type="project" value="InterPro"/>
</dbReference>
<dbReference type="InterPro" id="IPR004398">
    <property type="entry name" value="RNA_MeTrfase_RsmD"/>
</dbReference>
<keyword evidence="1 3" id="KW-0489">Methyltransferase</keyword>
<keyword evidence="4" id="KW-1185">Reference proteome</keyword>
<dbReference type="Proteomes" id="UP000006851">
    <property type="component" value="Chromosome"/>
</dbReference>
<dbReference type="PIRSF" id="PIRSF004553">
    <property type="entry name" value="CHP00095"/>
    <property type="match status" value="1"/>
</dbReference>
<proteinExistence type="predicted"/>
<dbReference type="Gene3D" id="3.40.50.150">
    <property type="entry name" value="Vaccinia Virus protein VP39"/>
    <property type="match status" value="1"/>
</dbReference>
<dbReference type="NCBIfam" id="TIGR00095">
    <property type="entry name" value="16S rRNA (guanine(966)-N(2))-methyltransferase RsmD"/>
    <property type="match status" value="1"/>
</dbReference>
<gene>
    <name evidence="3" type="ordered locus">Corgl_1059</name>
</gene>
<evidence type="ECO:0000256" key="2">
    <source>
        <dbReference type="ARBA" id="ARBA00022679"/>
    </source>
</evidence>
<dbReference type="AlphaFoldDB" id="F2N9R4"/>
<evidence type="ECO:0000313" key="3">
    <source>
        <dbReference type="EMBL" id="AEB07167.1"/>
    </source>
</evidence>
<protein>
    <submittedName>
        <fullName evidence="3">Methyltransferase</fullName>
    </submittedName>
</protein>
<evidence type="ECO:0000313" key="4">
    <source>
        <dbReference type="Proteomes" id="UP000006851"/>
    </source>
</evidence>
<dbReference type="PANTHER" id="PTHR43542">
    <property type="entry name" value="METHYLTRANSFERASE"/>
    <property type="match status" value="1"/>
</dbReference>
<dbReference type="PROSITE" id="PS00092">
    <property type="entry name" value="N6_MTASE"/>
    <property type="match status" value="1"/>
</dbReference>
<dbReference type="HOGENOM" id="CLU_075826_1_1_11"/>
<dbReference type="InterPro" id="IPR029063">
    <property type="entry name" value="SAM-dependent_MTases_sf"/>
</dbReference>
<dbReference type="Pfam" id="PF03602">
    <property type="entry name" value="Cons_hypoth95"/>
    <property type="match status" value="1"/>
</dbReference>
<dbReference type="EMBL" id="CP002628">
    <property type="protein sequence ID" value="AEB07167.1"/>
    <property type="molecule type" value="Genomic_DNA"/>
</dbReference>